<dbReference type="Pfam" id="PF13728">
    <property type="entry name" value="TraF"/>
    <property type="match status" value="1"/>
</dbReference>
<keyword evidence="1" id="KW-0732">Signal</keyword>
<dbReference type="STRING" id="45072.Lqua_2193"/>
<reference evidence="3 5" key="2">
    <citation type="submission" date="2018-06" db="EMBL/GenBank/DDBJ databases">
        <authorList>
            <consortium name="Pathogen Informatics"/>
            <person name="Doyle S."/>
        </authorList>
    </citation>
    <scope>NUCLEOTIDE SEQUENCE [LARGE SCALE GENOMIC DNA]</scope>
    <source>
        <strain evidence="3 5">NCTC12376</strain>
    </source>
</reference>
<evidence type="ECO:0000313" key="5">
    <source>
        <dbReference type="Proteomes" id="UP000254230"/>
    </source>
</evidence>
<dbReference type="OrthoDB" id="5651797at2"/>
<dbReference type="InterPro" id="IPR036249">
    <property type="entry name" value="Thioredoxin-like_sf"/>
</dbReference>
<evidence type="ECO:0000313" key="4">
    <source>
        <dbReference type="Proteomes" id="UP000054639"/>
    </source>
</evidence>
<dbReference type="InterPro" id="IPR039555">
    <property type="entry name" value="TraF/TrbB"/>
</dbReference>
<dbReference type="NCBIfam" id="TIGR02739">
    <property type="entry name" value="TraF"/>
    <property type="match status" value="1"/>
</dbReference>
<proteinExistence type="predicted"/>
<evidence type="ECO:0000313" key="2">
    <source>
        <dbReference type="EMBL" id="KTD47800.1"/>
    </source>
</evidence>
<organism evidence="3 5">
    <name type="scientific">Legionella quateirensis</name>
    <dbReference type="NCBI Taxonomy" id="45072"/>
    <lineage>
        <taxon>Bacteria</taxon>
        <taxon>Pseudomonadati</taxon>
        <taxon>Pseudomonadota</taxon>
        <taxon>Gammaproteobacteria</taxon>
        <taxon>Legionellales</taxon>
        <taxon>Legionellaceae</taxon>
        <taxon>Legionella</taxon>
    </lineage>
</organism>
<dbReference type="EMBL" id="UGOW01000001">
    <property type="protein sequence ID" value="STY16693.1"/>
    <property type="molecule type" value="Genomic_DNA"/>
</dbReference>
<reference evidence="2 4" key="1">
    <citation type="submission" date="2015-11" db="EMBL/GenBank/DDBJ databases">
        <title>Genomic analysis of 38 Legionella species identifies large and diverse effector repertoires.</title>
        <authorList>
            <person name="Burstein D."/>
            <person name="Amaro F."/>
            <person name="Zusman T."/>
            <person name="Lifshitz Z."/>
            <person name="Cohen O."/>
            <person name="Gilbert J.A."/>
            <person name="Pupko T."/>
            <person name="Shuman H.A."/>
            <person name="Segal G."/>
        </authorList>
    </citation>
    <scope>NUCLEOTIDE SEQUENCE [LARGE SCALE GENOMIC DNA]</scope>
    <source>
        <strain evidence="2 4">ATCC 49507</strain>
    </source>
</reference>
<evidence type="ECO:0000313" key="3">
    <source>
        <dbReference type="EMBL" id="STY16693.1"/>
    </source>
</evidence>
<dbReference type="Proteomes" id="UP000054639">
    <property type="component" value="Unassembled WGS sequence"/>
</dbReference>
<dbReference type="InterPro" id="IPR014110">
    <property type="entry name" value="TraF"/>
</dbReference>
<feature type="chain" id="PRO_5016638883" evidence="1">
    <location>
        <begin position="20"/>
        <end position="254"/>
    </location>
</feature>
<dbReference type="RefSeq" id="WP_058474331.1">
    <property type="nucleotide sequence ID" value="NZ_CAAAIL010000008.1"/>
</dbReference>
<sequence length="254" mass="29493">MIKKIFVLFFVGFSFCAVASNQDNEPPAGFLWYNMKEATKKLPKIEKPGIPFKRLSFTDRDAVLRFYTMEALHKARHTKSVEDMKVFLSLQDYWLKESSRFSEVFQKTMLTYPEYDYTVTHPTSNLGAKMMDEMREKNRKNVINRLSNSHGLLFFYRGSNPYDQKQIPIVRDFCKRFNLPLIPVSVDGTLSNEFVRSRKDYGQANQLGVRYFPALMLVNPHTKSTMPVAYGLTTQDALELRLYQVATQFKGESA</sequence>
<dbReference type="Proteomes" id="UP000254230">
    <property type="component" value="Unassembled WGS sequence"/>
</dbReference>
<evidence type="ECO:0000256" key="1">
    <source>
        <dbReference type="SAM" id="SignalP"/>
    </source>
</evidence>
<protein>
    <submittedName>
        <fullName evidence="3">Conjugal pilus assembly protein TraF</fullName>
    </submittedName>
</protein>
<dbReference type="NCBIfam" id="NF010257">
    <property type="entry name" value="PRK13703.1"/>
    <property type="match status" value="1"/>
</dbReference>
<name>A0A378KQ26_9GAMM</name>
<feature type="signal peptide" evidence="1">
    <location>
        <begin position="1"/>
        <end position="19"/>
    </location>
</feature>
<dbReference type="EMBL" id="LNYR01000031">
    <property type="protein sequence ID" value="KTD47800.1"/>
    <property type="molecule type" value="Genomic_DNA"/>
</dbReference>
<dbReference type="SUPFAM" id="SSF52833">
    <property type="entry name" value="Thioredoxin-like"/>
    <property type="match status" value="1"/>
</dbReference>
<keyword evidence="4" id="KW-1185">Reference proteome</keyword>
<dbReference type="AlphaFoldDB" id="A0A378KQ26"/>
<accession>A0A378KQ26</accession>
<gene>
    <name evidence="2" type="ORF">Lqua_2193</name>
    <name evidence="3" type="ORF">NCTC12376_00484</name>
</gene>